<proteinExistence type="predicted"/>
<dbReference type="EMBL" id="JABSNO010000008">
    <property type="protein sequence ID" value="NRS92336.1"/>
    <property type="molecule type" value="Genomic_DNA"/>
</dbReference>
<sequence>MKLLKKLVVYMRMECKVTSFMHDLNSLDIENLKKWFDEHSKIWIPPMAEVEGGRRIIALFRTIFRKYNHIEWKASEIFNLGKGRFFYETVSHGDMKQKGAYKNQICTIIEFAENGTIRYLSDYFKDTSCFG</sequence>
<dbReference type="AlphaFoldDB" id="A0A8J8G6Q2"/>
<dbReference type="Gene3D" id="3.10.450.50">
    <property type="match status" value="1"/>
</dbReference>
<dbReference type="GO" id="GO:0016787">
    <property type="term" value="F:hydrolase activity"/>
    <property type="evidence" value="ECO:0007669"/>
    <property type="project" value="UniProtKB-KW"/>
</dbReference>
<organism evidence="1 2">
    <name type="scientific">Frigoriflavimonas asaccharolytica</name>
    <dbReference type="NCBI Taxonomy" id="2735899"/>
    <lineage>
        <taxon>Bacteria</taxon>
        <taxon>Pseudomonadati</taxon>
        <taxon>Bacteroidota</taxon>
        <taxon>Flavobacteriia</taxon>
        <taxon>Flavobacteriales</taxon>
        <taxon>Weeksellaceae</taxon>
        <taxon>Frigoriflavimonas</taxon>
    </lineage>
</organism>
<dbReference type="InterPro" id="IPR032710">
    <property type="entry name" value="NTF2-like_dom_sf"/>
</dbReference>
<evidence type="ECO:0000313" key="1">
    <source>
        <dbReference type="EMBL" id="NRS92336.1"/>
    </source>
</evidence>
<dbReference type="Proteomes" id="UP000610746">
    <property type="component" value="Unassembled WGS sequence"/>
</dbReference>
<keyword evidence="1" id="KW-0378">Hydrolase</keyword>
<comment type="caution">
    <text evidence="1">The sequence shown here is derived from an EMBL/GenBank/DDBJ whole genome shotgun (WGS) entry which is preliminary data.</text>
</comment>
<evidence type="ECO:0000313" key="2">
    <source>
        <dbReference type="Proteomes" id="UP000610746"/>
    </source>
</evidence>
<gene>
    <name evidence="1" type="ORF">HNQ03_001404</name>
</gene>
<reference evidence="1" key="1">
    <citation type="submission" date="2020-05" db="EMBL/GenBank/DDBJ databases">
        <title>Genomic Encyclopedia of Type Strains, Phase IV (KMG-V): Genome sequencing to study the core and pangenomes of soil and plant-associated prokaryotes.</title>
        <authorList>
            <person name="Whitman W."/>
        </authorList>
    </citation>
    <scope>NUCLEOTIDE SEQUENCE</scope>
    <source>
        <strain evidence="1">16F</strain>
    </source>
</reference>
<accession>A0A8J8G6Q2</accession>
<name>A0A8J8G6Q2_9FLAO</name>
<dbReference type="SUPFAM" id="SSF54427">
    <property type="entry name" value="NTF2-like"/>
    <property type="match status" value="1"/>
</dbReference>
<protein>
    <submittedName>
        <fullName evidence="1">Limonene-1,2-epoxide hydrolase</fullName>
    </submittedName>
</protein>
<keyword evidence="2" id="KW-1185">Reference proteome</keyword>
<dbReference type="RefSeq" id="WP_173778946.1">
    <property type="nucleotide sequence ID" value="NZ_JABSNO010000008.1"/>
</dbReference>